<comment type="caution">
    <text evidence="12">The sequence shown here is derived from an EMBL/GenBank/DDBJ whole genome shotgun (WGS) entry which is preliminary data.</text>
</comment>
<evidence type="ECO:0000256" key="8">
    <source>
        <dbReference type="ARBA" id="ARBA00048679"/>
    </source>
</evidence>
<dbReference type="InterPro" id="IPR011009">
    <property type="entry name" value="Kinase-like_dom_sf"/>
</dbReference>
<proteinExistence type="inferred from homology"/>
<dbReference type="FunFam" id="1.10.510.10:FF:001023">
    <property type="entry name" value="Os07g0541700 protein"/>
    <property type="match status" value="1"/>
</dbReference>
<evidence type="ECO:0000256" key="7">
    <source>
        <dbReference type="ARBA" id="ARBA00047899"/>
    </source>
</evidence>
<dbReference type="PROSITE" id="PS50011">
    <property type="entry name" value="PROTEIN_KINASE_DOM"/>
    <property type="match status" value="1"/>
</dbReference>
<dbReference type="GO" id="GO:0005524">
    <property type="term" value="F:ATP binding"/>
    <property type="evidence" value="ECO:0007669"/>
    <property type="project" value="UniProtKB-UniRule"/>
</dbReference>
<dbReference type="PROSITE" id="PS00108">
    <property type="entry name" value="PROTEIN_KINASE_ST"/>
    <property type="match status" value="1"/>
</dbReference>
<dbReference type="PANTHER" id="PTHR45707">
    <property type="entry name" value="C2 CALCIUM/LIPID-BINDING PLANT PHOSPHORIBOSYLTRANSFERASE FAMILY PROTEIN"/>
    <property type="match status" value="1"/>
</dbReference>
<dbReference type="Proteomes" id="UP000636709">
    <property type="component" value="Unassembled WGS sequence"/>
</dbReference>
<evidence type="ECO:0000259" key="11">
    <source>
        <dbReference type="PROSITE" id="PS50011"/>
    </source>
</evidence>
<evidence type="ECO:0000256" key="9">
    <source>
        <dbReference type="PROSITE-ProRule" id="PRU10141"/>
    </source>
</evidence>
<evidence type="ECO:0000256" key="6">
    <source>
        <dbReference type="ARBA" id="ARBA00022840"/>
    </source>
</evidence>
<keyword evidence="13" id="KW-1185">Reference proteome</keyword>
<keyword evidence="5" id="KW-0418">Kinase</keyword>
<evidence type="ECO:0000256" key="3">
    <source>
        <dbReference type="ARBA" id="ARBA00022679"/>
    </source>
</evidence>
<protein>
    <recommendedName>
        <fullName evidence="1">non-specific serine/threonine protein kinase</fullName>
        <ecNumber evidence="1">2.7.11.1</ecNumber>
    </recommendedName>
</protein>
<dbReference type="FunFam" id="3.30.200.20:FF:000465">
    <property type="entry name" value="Cysteine-rich receptor-like protein kinase 6"/>
    <property type="match status" value="1"/>
</dbReference>
<keyword evidence="2 10" id="KW-0723">Serine/threonine-protein kinase</keyword>
<comment type="catalytic activity">
    <reaction evidence="7">
        <text>L-threonyl-[protein] + ATP = O-phospho-L-threonyl-[protein] + ADP + H(+)</text>
        <dbReference type="Rhea" id="RHEA:46608"/>
        <dbReference type="Rhea" id="RHEA-COMP:11060"/>
        <dbReference type="Rhea" id="RHEA-COMP:11605"/>
        <dbReference type="ChEBI" id="CHEBI:15378"/>
        <dbReference type="ChEBI" id="CHEBI:30013"/>
        <dbReference type="ChEBI" id="CHEBI:30616"/>
        <dbReference type="ChEBI" id="CHEBI:61977"/>
        <dbReference type="ChEBI" id="CHEBI:456216"/>
        <dbReference type="EC" id="2.7.11.1"/>
    </reaction>
</comment>
<feature type="binding site" evidence="9">
    <location>
        <position position="46"/>
    </location>
    <ligand>
        <name>ATP</name>
        <dbReference type="ChEBI" id="CHEBI:30616"/>
    </ligand>
</feature>
<dbReference type="InterPro" id="IPR017441">
    <property type="entry name" value="Protein_kinase_ATP_BS"/>
</dbReference>
<dbReference type="OrthoDB" id="679259at2759"/>
<dbReference type="AlphaFoldDB" id="A0A835KW35"/>
<evidence type="ECO:0000256" key="10">
    <source>
        <dbReference type="RuleBase" id="RU000304"/>
    </source>
</evidence>
<comment type="similarity">
    <text evidence="10">Belongs to the protein kinase superfamily.</text>
</comment>
<dbReference type="SUPFAM" id="SSF56112">
    <property type="entry name" value="Protein kinase-like (PK-like)"/>
    <property type="match status" value="1"/>
</dbReference>
<evidence type="ECO:0000256" key="1">
    <source>
        <dbReference type="ARBA" id="ARBA00012513"/>
    </source>
</evidence>
<name>A0A835KW35_9POAL</name>
<dbReference type="GO" id="GO:0004674">
    <property type="term" value="F:protein serine/threonine kinase activity"/>
    <property type="evidence" value="ECO:0007669"/>
    <property type="project" value="UniProtKB-KW"/>
</dbReference>
<dbReference type="SMART" id="SM00220">
    <property type="entry name" value="S_TKc"/>
    <property type="match status" value="1"/>
</dbReference>
<evidence type="ECO:0000313" key="12">
    <source>
        <dbReference type="EMBL" id="KAF8780687.1"/>
    </source>
</evidence>
<reference evidence="12" key="1">
    <citation type="submission" date="2020-07" db="EMBL/GenBank/DDBJ databases">
        <title>Genome sequence and genetic diversity analysis of an under-domesticated orphan crop, white fonio (Digitaria exilis).</title>
        <authorList>
            <person name="Bennetzen J.L."/>
            <person name="Chen S."/>
            <person name="Ma X."/>
            <person name="Wang X."/>
            <person name="Yssel A.E.J."/>
            <person name="Chaluvadi S.R."/>
            <person name="Johnson M."/>
            <person name="Gangashetty P."/>
            <person name="Hamidou F."/>
            <person name="Sanogo M.D."/>
            <person name="Zwaenepoel A."/>
            <person name="Wallace J."/>
            <person name="Van De Peer Y."/>
            <person name="Van Deynze A."/>
        </authorList>
    </citation>
    <scope>NUCLEOTIDE SEQUENCE</scope>
    <source>
        <tissue evidence="12">Leaves</tissue>
    </source>
</reference>
<feature type="domain" description="Protein kinase" evidence="11">
    <location>
        <begin position="18"/>
        <end position="265"/>
    </location>
</feature>
<dbReference type="Pfam" id="PF00069">
    <property type="entry name" value="Pkinase"/>
    <property type="match status" value="1"/>
</dbReference>
<comment type="catalytic activity">
    <reaction evidence="8">
        <text>L-seryl-[protein] + ATP = O-phospho-L-seryl-[protein] + ADP + H(+)</text>
        <dbReference type="Rhea" id="RHEA:17989"/>
        <dbReference type="Rhea" id="RHEA-COMP:9863"/>
        <dbReference type="Rhea" id="RHEA-COMP:11604"/>
        <dbReference type="ChEBI" id="CHEBI:15378"/>
        <dbReference type="ChEBI" id="CHEBI:29999"/>
        <dbReference type="ChEBI" id="CHEBI:30616"/>
        <dbReference type="ChEBI" id="CHEBI:83421"/>
        <dbReference type="ChEBI" id="CHEBI:456216"/>
        <dbReference type="EC" id="2.7.11.1"/>
    </reaction>
</comment>
<sequence>MEAKALPLSLLKNITDDFSNNNEIGRGGFAVVYKGLLENGAVAVKKLSDMSVTDERRFLGEVVCLMKAKHQNIVRFLGYCSDTQGQWVDYNGKSVMGDVRQRLLCFEYLPNRSLDKYIKDASLQWRKCFQIIKGVCEGLHFLHTKNIVHSDLKPANILLDNDMVPKIADFGISRCFDGKQTHTVTANITGSMGYLAPEVFYGKISFKSDIFSLGVIIIEILTGHKDYPDVKDVRRLHGPRYRLDAHYSSFYFDHSLNLRRYISHN</sequence>
<evidence type="ECO:0000256" key="4">
    <source>
        <dbReference type="ARBA" id="ARBA00022741"/>
    </source>
</evidence>
<keyword evidence="3" id="KW-0808">Transferase</keyword>
<accession>A0A835KW35</accession>
<dbReference type="EMBL" id="JACEFO010000121">
    <property type="protein sequence ID" value="KAF8780687.1"/>
    <property type="molecule type" value="Genomic_DNA"/>
</dbReference>
<evidence type="ECO:0000256" key="2">
    <source>
        <dbReference type="ARBA" id="ARBA00022527"/>
    </source>
</evidence>
<dbReference type="InterPro" id="IPR008271">
    <property type="entry name" value="Ser/Thr_kinase_AS"/>
</dbReference>
<keyword evidence="4 9" id="KW-0547">Nucleotide-binding</keyword>
<organism evidence="12 13">
    <name type="scientific">Digitaria exilis</name>
    <dbReference type="NCBI Taxonomy" id="1010633"/>
    <lineage>
        <taxon>Eukaryota</taxon>
        <taxon>Viridiplantae</taxon>
        <taxon>Streptophyta</taxon>
        <taxon>Embryophyta</taxon>
        <taxon>Tracheophyta</taxon>
        <taxon>Spermatophyta</taxon>
        <taxon>Magnoliopsida</taxon>
        <taxon>Liliopsida</taxon>
        <taxon>Poales</taxon>
        <taxon>Poaceae</taxon>
        <taxon>PACMAD clade</taxon>
        <taxon>Panicoideae</taxon>
        <taxon>Panicodae</taxon>
        <taxon>Paniceae</taxon>
        <taxon>Anthephorinae</taxon>
        <taxon>Digitaria</taxon>
    </lineage>
</organism>
<dbReference type="PANTHER" id="PTHR45707:SF70">
    <property type="entry name" value="PROTEIN KINASE DOMAIN-CONTAINING PROTEIN"/>
    <property type="match status" value="1"/>
</dbReference>
<dbReference type="Gene3D" id="1.10.510.10">
    <property type="entry name" value="Transferase(Phosphotransferase) domain 1"/>
    <property type="match status" value="1"/>
</dbReference>
<dbReference type="PIRSF" id="PIRSF000654">
    <property type="entry name" value="Integrin-linked_kinase"/>
    <property type="match status" value="1"/>
</dbReference>
<dbReference type="EC" id="2.7.11.1" evidence="1"/>
<evidence type="ECO:0000313" key="13">
    <source>
        <dbReference type="Proteomes" id="UP000636709"/>
    </source>
</evidence>
<dbReference type="InterPro" id="IPR000719">
    <property type="entry name" value="Prot_kinase_dom"/>
</dbReference>
<keyword evidence="6 9" id="KW-0067">ATP-binding</keyword>
<evidence type="ECO:0000256" key="5">
    <source>
        <dbReference type="ARBA" id="ARBA00022777"/>
    </source>
</evidence>
<gene>
    <name evidence="12" type="ORF">HU200_001290</name>
</gene>
<dbReference type="PROSITE" id="PS00107">
    <property type="entry name" value="PROTEIN_KINASE_ATP"/>
    <property type="match status" value="1"/>
</dbReference>